<gene>
    <name evidence="6" type="ORF">COF40_24245</name>
</gene>
<reference evidence="6 7" key="1">
    <citation type="submission" date="2017-09" db="EMBL/GenBank/DDBJ databases">
        <title>Large-scale bioinformatics analysis of Bacillus genomes uncovers conserved roles of natural products in bacterial physiology.</title>
        <authorList>
            <consortium name="Agbiome Team Llc"/>
            <person name="Bleich R.M."/>
            <person name="Grubbs K.J."/>
            <person name="Santa Maria K.C."/>
            <person name="Allen S.E."/>
            <person name="Farag S."/>
            <person name="Shank E.A."/>
            <person name="Bowers A."/>
        </authorList>
    </citation>
    <scope>NUCLEOTIDE SEQUENCE [LARGE SCALE GENOMIC DNA]</scope>
    <source>
        <strain evidence="6 7">AFS044250</strain>
    </source>
</reference>
<dbReference type="EMBL" id="NUSQ01000135">
    <property type="protein sequence ID" value="PHD64610.1"/>
    <property type="molecule type" value="Genomic_DNA"/>
</dbReference>
<evidence type="ECO:0000256" key="5">
    <source>
        <dbReference type="ARBA" id="ARBA00023136"/>
    </source>
</evidence>
<dbReference type="InterPro" id="IPR003740">
    <property type="entry name" value="YitT"/>
</dbReference>
<dbReference type="PANTHER" id="PTHR33545:SF5">
    <property type="entry name" value="UPF0750 MEMBRANE PROTEIN YITT"/>
    <property type="match status" value="1"/>
</dbReference>
<keyword evidence="3" id="KW-0812">Transmembrane</keyword>
<dbReference type="Pfam" id="PF02588">
    <property type="entry name" value="YitT_membrane"/>
    <property type="match status" value="1"/>
</dbReference>
<protein>
    <submittedName>
        <fullName evidence="6">Uncharacterized protein</fullName>
    </submittedName>
</protein>
<dbReference type="PIRSF" id="PIRSF006483">
    <property type="entry name" value="Membrane_protein_YitT"/>
    <property type="match status" value="1"/>
</dbReference>
<evidence type="ECO:0000256" key="2">
    <source>
        <dbReference type="ARBA" id="ARBA00022475"/>
    </source>
</evidence>
<comment type="subcellular location">
    <subcellularLocation>
        <location evidence="1">Cell membrane</location>
        <topology evidence="1">Multi-pass membrane protein</topology>
    </subcellularLocation>
</comment>
<dbReference type="PANTHER" id="PTHR33545">
    <property type="entry name" value="UPF0750 MEMBRANE PROTEIN YITT-RELATED"/>
    <property type="match status" value="1"/>
</dbReference>
<dbReference type="CDD" id="cd16380">
    <property type="entry name" value="YitT_C"/>
    <property type="match status" value="1"/>
</dbReference>
<keyword evidence="5" id="KW-0472">Membrane</keyword>
<dbReference type="GO" id="GO:0005886">
    <property type="term" value="C:plasma membrane"/>
    <property type="evidence" value="ECO:0007669"/>
    <property type="project" value="UniProtKB-SubCell"/>
</dbReference>
<dbReference type="AlphaFoldDB" id="A0A2B5XNE1"/>
<dbReference type="RefSeq" id="WP_100062393.1">
    <property type="nucleotide sequence ID" value="NZ_NUSQ01000135.1"/>
</dbReference>
<dbReference type="InterPro" id="IPR019264">
    <property type="entry name" value="DUF2179"/>
</dbReference>
<dbReference type="InterPro" id="IPR015867">
    <property type="entry name" value="N-reg_PII/ATP_PRibTrfase_C"/>
</dbReference>
<comment type="caution">
    <text evidence="6">The sequence shown here is derived from an EMBL/GenBank/DDBJ whole genome shotgun (WGS) entry which is preliminary data.</text>
</comment>
<dbReference type="InterPro" id="IPR051461">
    <property type="entry name" value="UPF0750_membrane"/>
</dbReference>
<evidence type="ECO:0000256" key="4">
    <source>
        <dbReference type="ARBA" id="ARBA00022989"/>
    </source>
</evidence>
<evidence type="ECO:0000313" key="7">
    <source>
        <dbReference type="Proteomes" id="UP000225997"/>
    </source>
</evidence>
<keyword evidence="4" id="KW-1133">Transmembrane helix</keyword>
<dbReference type="Gene3D" id="3.30.70.120">
    <property type="match status" value="1"/>
</dbReference>
<evidence type="ECO:0000256" key="3">
    <source>
        <dbReference type="ARBA" id="ARBA00022692"/>
    </source>
</evidence>
<dbReference type="Pfam" id="PF10035">
    <property type="entry name" value="DUF2179"/>
    <property type="match status" value="1"/>
</dbReference>
<keyword evidence="2" id="KW-1003">Cell membrane</keyword>
<name>A0A2B5XNE1_9BACI</name>
<evidence type="ECO:0000313" key="6">
    <source>
        <dbReference type="EMBL" id="PHD64610.1"/>
    </source>
</evidence>
<dbReference type="Proteomes" id="UP000225997">
    <property type="component" value="Unassembled WGS sequence"/>
</dbReference>
<proteinExistence type="predicted"/>
<evidence type="ECO:0000256" key="1">
    <source>
        <dbReference type="ARBA" id="ARBA00004651"/>
    </source>
</evidence>
<organism evidence="6 7">
    <name type="scientific">Bacillus toyonensis</name>
    <dbReference type="NCBI Taxonomy" id="155322"/>
    <lineage>
        <taxon>Bacteria</taxon>
        <taxon>Bacillati</taxon>
        <taxon>Bacillota</taxon>
        <taxon>Bacilli</taxon>
        <taxon>Bacillales</taxon>
        <taxon>Bacillaceae</taxon>
        <taxon>Bacillus</taxon>
        <taxon>Bacillus cereus group</taxon>
    </lineage>
</organism>
<sequence length="279" mass="30151">MNFLVKDGKKMIRFLGVIMGSFIIAIAFNLFLIPHKILSSGIGGIAIVLGIVTPVNTGIINFVLNLPILILGYIGLGKKVIFNTVISVIVLSVALYYVPVKIVATDPLLSSIFGGVIAGAGIGLVFNCNGSTGGFDIISMLLSRKRDIKLGGFLIILNAVVVIIAGFFFTWDVALTSLLSIYVTGKVIDAVHTKHRKVTLMIVTNEAERMKKQLLSTVVRGITLLDGEGAYSSEKKRVLMTVVSREELASMKLTISEIDPHAFVNITETVEVLGLFRRS</sequence>
<accession>A0A2B5XNE1</accession>